<feature type="region of interest" description="Disordered" evidence="1">
    <location>
        <begin position="58"/>
        <end position="80"/>
    </location>
</feature>
<name>A0A7Y7QZ15_9SPHN</name>
<dbReference type="Proteomes" id="UP000531581">
    <property type="component" value="Unassembled WGS sequence"/>
</dbReference>
<protein>
    <recommendedName>
        <fullName evidence="7">Secreted protein</fullName>
    </recommendedName>
</protein>
<accession>A0A7Y7QZ15</accession>
<comment type="caution">
    <text evidence="4">The sequence shown here is derived from an EMBL/GenBank/DDBJ whole genome shotgun (WGS) entry which is preliminary data.</text>
</comment>
<dbReference type="EMBL" id="JABYQV010000025">
    <property type="protein sequence ID" value="NVP33081.1"/>
    <property type="molecule type" value="Genomic_DNA"/>
</dbReference>
<proteinExistence type="predicted"/>
<feature type="signal peptide" evidence="2">
    <location>
        <begin position="1"/>
        <end position="18"/>
    </location>
</feature>
<evidence type="ECO:0008006" key="7">
    <source>
        <dbReference type="Google" id="ProtNLM"/>
    </source>
</evidence>
<evidence type="ECO:0000313" key="3">
    <source>
        <dbReference type="EMBL" id="NNG55552.1"/>
    </source>
</evidence>
<evidence type="ECO:0000256" key="2">
    <source>
        <dbReference type="SAM" id="SignalP"/>
    </source>
</evidence>
<reference evidence="5 6" key="1">
    <citation type="submission" date="2020-05" db="EMBL/GenBank/DDBJ databases">
        <title>Draft Genome Sequences of Sphingomonas sp. Isolated from the International Space Station.</title>
        <authorList>
            <person name="Bijlani S."/>
            <person name="Singh N.K."/>
            <person name="Mason C.E."/>
            <person name="Wang C.C."/>
            <person name="Venkateswaran K."/>
        </authorList>
    </citation>
    <scope>NUCLEOTIDE SEQUENCE [LARGE SCALE GENOMIC DNA]</scope>
    <source>
        <strain evidence="3 6">IIF7SW-B5</strain>
        <strain evidence="4">ISS-IIF7SWP</strain>
    </source>
</reference>
<sequence length="80" mass="7814">MAFVIVEPALVAALLAAAAPAPTPPATRPVAVPGCGAGQASTTAFDCCLHLARLSAPASTTPTTPAQSSSDVAADQKEGR</sequence>
<evidence type="ECO:0000313" key="4">
    <source>
        <dbReference type="EMBL" id="NVP33081.1"/>
    </source>
</evidence>
<keyword evidence="2" id="KW-0732">Signal</keyword>
<feature type="chain" id="PRO_5030767216" description="Secreted protein" evidence="2">
    <location>
        <begin position="19"/>
        <end position="80"/>
    </location>
</feature>
<dbReference type="RefSeq" id="WP_206379105.1">
    <property type="nucleotide sequence ID" value="NZ_JABEOV010000035.1"/>
</dbReference>
<evidence type="ECO:0000313" key="5">
    <source>
        <dbReference type="Proteomes" id="UP000531581"/>
    </source>
</evidence>
<evidence type="ECO:0000256" key="1">
    <source>
        <dbReference type="SAM" id="MobiDB-lite"/>
    </source>
</evidence>
<dbReference type="AlphaFoldDB" id="A0A7Y7QZ15"/>
<feature type="compositionally biased region" description="Low complexity" evidence="1">
    <location>
        <begin position="58"/>
        <end position="70"/>
    </location>
</feature>
<organism evidence="4 5">
    <name type="scientific">Sphingomonas sanguinis</name>
    <dbReference type="NCBI Taxonomy" id="33051"/>
    <lineage>
        <taxon>Bacteria</taxon>
        <taxon>Pseudomonadati</taxon>
        <taxon>Pseudomonadota</taxon>
        <taxon>Alphaproteobacteria</taxon>
        <taxon>Sphingomonadales</taxon>
        <taxon>Sphingomonadaceae</taxon>
        <taxon>Sphingomonas</taxon>
    </lineage>
</organism>
<dbReference type="EMBL" id="JABEOV010000035">
    <property type="protein sequence ID" value="NNG55552.1"/>
    <property type="molecule type" value="Genomic_DNA"/>
</dbReference>
<dbReference type="Proteomes" id="UP000557656">
    <property type="component" value="Unassembled WGS sequence"/>
</dbReference>
<keyword evidence="6" id="KW-1185">Reference proteome</keyword>
<gene>
    <name evidence="3" type="ORF">HKX05_19610</name>
    <name evidence="4" type="ORF">HLV41_18765</name>
</gene>
<evidence type="ECO:0000313" key="6">
    <source>
        <dbReference type="Proteomes" id="UP000557656"/>
    </source>
</evidence>